<feature type="transmembrane region" description="Helical" evidence="2">
    <location>
        <begin position="12"/>
        <end position="29"/>
    </location>
</feature>
<sequence length="423" mass="45114">MRSRTVREGSVGLFILAGLGLFVGLIFWIRGISVGNRGYKVVIDFANVAGMEVGTVVRYRGVTVGKISKTRPGPNGVEVEVEISPADLLIPSDVTVEANQSGLLGSTAIDITPRRQLTAEVDAKPLDAQCNNALILCDDTRLSGRVGVSVDELIRSSMMFANAYSNPAFVADVQAVTRNSARAAAEIAALSREFKGVATVVKQQVSTLSTSTRNVDRTVTKLGLTADQVNGLLSTNRSNLVSTLDNINVITTQLRTTVTNLDPIVTQVQQGQLLRNLEILSANSAQASANLRDVSTALNSPSNLTVLQQTLDSARATFQNVQKITSDMDELTGDPAFRLNLRNLVNNLSGLVSSSQQLQQQAQLAQILTPIAQATADSSNSTSTNQTRSPSDLVEPSLPATQKAAITKELSRQEPLSKEALSN</sequence>
<dbReference type="PANTHER" id="PTHR34675">
    <property type="entry name" value="PROTEIN TRIGALACTOSYLDIACYLGLYCEROL 2, CHLOROPLASTIC"/>
    <property type="match status" value="1"/>
</dbReference>
<reference evidence="4 5" key="1">
    <citation type="submission" date="2022-04" db="EMBL/GenBank/DDBJ databases">
        <title>Positive selection, recombination, and allopatry shape intraspecific diversity of widespread and dominant cyanobacteria.</title>
        <authorList>
            <person name="Wei J."/>
            <person name="Shu W."/>
            <person name="Hu C."/>
        </authorList>
    </citation>
    <scope>NUCLEOTIDE SEQUENCE [LARGE SCALE GENOMIC DNA]</scope>
    <source>
        <strain evidence="4 5">AS-A4</strain>
    </source>
</reference>
<evidence type="ECO:0000259" key="3">
    <source>
        <dbReference type="Pfam" id="PF02470"/>
    </source>
</evidence>
<dbReference type="PANTHER" id="PTHR34675:SF1">
    <property type="entry name" value="PROTEIN TRIGALACTOSYLDIACYLGLYCEROL 2, CHLOROPLASTIC"/>
    <property type="match status" value="1"/>
</dbReference>
<dbReference type="Proteomes" id="UP001476950">
    <property type="component" value="Unassembled WGS sequence"/>
</dbReference>
<dbReference type="InterPro" id="IPR039342">
    <property type="entry name" value="TGD2-like"/>
</dbReference>
<keyword evidence="5" id="KW-1185">Reference proteome</keyword>
<evidence type="ECO:0000256" key="2">
    <source>
        <dbReference type="SAM" id="Phobius"/>
    </source>
</evidence>
<evidence type="ECO:0000313" key="5">
    <source>
        <dbReference type="Proteomes" id="UP001476950"/>
    </source>
</evidence>
<comment type="caution">
    <text evidence="4">The sequence shown here is derived from an EMBL/GenBank/DDBJ whole genome shotgun (WGS) entry which is preliminary data.</text>
</comment>
<keyword evidence="2" id="KW-0472">Membrane</keyword>
<organism evidence="4 5">
    <name type="scientific">Stenomitos frigidus AS-A4</name>
    <dbReference type="NCBI Taxonomy" id="2933935"/>
    <lineage>
        <taxon>Bacteria</taxon>
        <taxon>Bacillati</taxon>
        <taxon>Cyanobacteriota</taxon>
        <taxon>Cyanophyceae</taxon>
        <taxon>Leptolyngbyales</taxon>
        <taxon>Leptolyngbyaceae</taxon>
        <taxon>Stenomitos</taxon>
    </lineage>
</organism>
<evidence type="ECO:0000313" key="4">
    <source>
        <dbReference type="EMBL" id="MEP1057394.1"/>
    </source>
</evidence>
<evidence type="ECO:0000256" key="1">
    <source>
        <dbReference type="SAM" id="MobiDB-lite"/>
    </source>
</evidence>
<dbReference type="RefSeq" id="WP_190450359.1">
    <property type="nucleotide sequence ID" value="NZ_JAMPLM010000002.1"/>
</dbReference>
<feature type="domain" description="Mce/MlaD" evidence="3">
    <location>
        <begin position="37"/>
        <end position="113"/>
    </location>
</feature>
<keyword evidence="2" id="KW-1133">Transmembrane helix</keyword>
<dbReference type="Pfam" id="PF02470">
    <property type="entry name" value="MlaD"/>
    <property type="match status" value="1"/>
</dbReference>
<keyword evidence="2" id="KW-0812">Transmembrane</keyword>
<dbReference type="InterPro" id="IPR003399">
    <property type="entry name" value="Mce/MlaD"/>
</dbReference>
<dbReference type="EMBL" id="JAMPLM010000002">
    <property type="protein sequence ID" value="MEP1057394.1"/>
    <property type="molecule type" value="Genomic_DNA"/>
</dbReference>
<protein>
    <submittedName>
        <fullName evidence="4">MlaD family protein</fullName>
    </submittedName>
</protein>
<feature type="compositionally biased region" description="Low complexity" evidence="1">
    <location>
        <begin position="375"/>
        <end position="387"/>
    </location>
</feature>
<gene>
    <name evidence="4" type="ORF">NDI38_03030</name>
</gene>
<name>A0ABV0KDV1_9CYAN</name>
<accession>A0ABV0KDV1</accession>
<proteinExistence type="predicted"/>
<feature type="region of interest" description="Disordered" evidence="1">
    <location>
        <begin position="375"/>
        <end position="423"/>
    </location>
</feature>